<dbReference type="InterPro" id="IPR000064">
    <property type="entry name" value="NLP_P60_dom"/>
</dbReference>
<sequence>MFSSTYFKKVAAVLVIPVTLMIPLHSVDASTQKFPDVNKGTIYYEPIQAMSGKDIVNGYTDGTFGIRDYITRAEAAVMLARLLELDTDNATAVPFEDVDQGKWYAGAINALYEKGIINGVSENEFDTYSNITRAALSKMIVNGYELQMVQENSLPFTDVDEDEWYMSYLEVLYSHELISGVTTTTFEPDSFMRRGDFALLSYNTENKHGGMFLELEEAIATSAYQLQLNFSNGDTESIHLEEPLDIGENTRTFEYKQETFSETVTFEIPQPPEVSKNNSLVNEAYNYLGVPYLFGGDTPYGIDCSGFTRLVFDQAEEIYLPRTTDQQWQVGQDVEMEDIKPGDVVFFSDTYREGISHNGIYIGDGRFIHASSTQGVTLSYLSSPYWEEKFTGVKRFDDLHLPEEEAVVSAASQFIGEVPYQNGGTTPEEGFDTTGFIQYIYMQAKGIELPNNAAAQWEVGEEVAKEDLQPGDLVFFQANYLNPAIYAGNDQVVHVTPSKGVTVTNFKTSGFWGPKYHGAKRLVPEDILTENEGSEMQ</sequence>
<keyword evidence="10" id="KW-1185">Reference proteome</keyword>
<evidence type="ECO:0000259" key="8">
    <source>
        <dbReference type="PROSITE" id="PS51935"/>
    </source>
</evidence>
<dbReference type="PROSITE" id="PS51935">
    <property type="entry name" value="NLPC_P60"/>
    <property type="match status" value="2"/>
</dbReference>
<evidence type="ECO:0000256" key="5">
    <source>
        <dbReference type="ARBA" id="ARBA00022807"/>
    </source>
</evidence>
<keyword evidence="2" id="KW-0645">Protease</keyword>
<feature type="domain" description="SLH" evidence="7">
    <location>
        <begin position="30"/>
        <end position="93"/>
    </location>
</feature>
<dbReference type="Gene3D" id="3.90.1720.10">
    <property type="entry name" value="endopeptidase domain like (from Nostoc punctiforme)"/>
    <property type="match status" value="2"/>
</dbReference>
<feature type="domain" description="SLH" evidence="7">
    <location>
        <begin position="94"/>
        <end position="154"/>
    </location>
</feature>
<dbReference type="InterPro" id="IPR001119">
    <property type="entry name" value="SLH_dom"/>
</dbReference>
<dbReference type="InterPro" id="IPR038765">
    <property type="entry name" value="Papain-like_cys_pep_sf"/>
</dbReference>
<feature type="signal peptide" evidence="6">
    <location>
        <begin position="1"/>
        <end position="29"/>
    </location>
</feature>
<dbReference type="RefSeq" id="WP_289216610.1">
    <property type="nucleotide sequence ID" value="NZ_JAPVRC010000007.1"/>
</dbReference>
<name>A0ABW2K4E3_9BACI</name>
<dbReference type="SUPFAM" id="SSF54001">
    <property type="entry name" value="Cysteine proteinases"/>
    <property type="match status" value="2"/>
</dbReference>
<proteinExistence type="inferred from homology"/>
<evidence type="ECO:0000256" key="6">
    <source>
        <dbReference type="SAM" id="SignalP"/>
    </source>
</evidence>
<evidence type="ECO:0000313" key="10">
    <source>
        <dbReference type="Proteomes" id="UP001596494"/>
    </source>
</evidence>
<dbReference type="EMBL" id="JBHTBY010000011">
    <property type="protein sequence ID" value="MFC7321675.1"/>
    <property type="molecule type" value="Genomic_DNA"/>
</dbReference>
<keyword evidence="3 6" id="KW-0732">Signal</keyword>
<evidence type="ECO:0000256" key="1">
    <source>
        <dbReference type="ARBA" id="ARBA00007074"/>
    </source>
</evidence>
<dbReference type="Pfam" id="PF00877">
    <property type="entry name" value="NLPC_P60"/>
    <property type="match status" value="2"/>
</dbReference>
<gene>
    <name evidence="9" type="ORF">ACFQMN_12385</name>
</gene>
<keyword evidence="4" id="KW-0378">Hydrolase</keyword>
<evidence type="ECO:0000256" key="2">
    <source>
        <dbReference type="ARBA" id="ARBA00022670"/>
    </source>
</evidence>
<feature type="domain" description="NlpC/P60" evidence="8">
    <location>
        <begin position="274"/>
        <end position="397"/>
    </location>
</feature>
<dbReference type="Proteomes" id="UP001596494">
    <property type="component" value="Unassembled WGS sequence"/>
</dbReference>
<evidence type="ECO:0000313" key="9">
    <source>
        <dbReference type="EMBL" id="MFC7321675.1"/>
    </source>
</evidence>
<dbReference type="PANTHER" id="PTHR47053:SF1">
    <property type="entry name" value="MUREIN DD-ENDOPEPTIDASE MEPH-RELATED"/>
    <property type="match status" value="1"/>
</dbReference>
<protein>
    <submittedName>
        <fullName evidence="9">NlpC/P60 family protein</fullName>
    </submittedName>
</protein>
<reference evidence="10" key="1">
    <citation type="journal article" date="2019" name="Int. J. Syst. Evol. Microbiol.">
        <title>The Global Catalogue of Microorganisms (GCM) 10K type strain sequencing project: providing services to taxonomists for standard genome sequencing and annotation.</title>
        <authorList>
            <consortium name="The Broad Institute Genomics Platform"/>
            <consortium name="The Broad Institute Genome Sequencing Center for Infectious Disease"/>
            <person name="Wu L."/>
            <person name="Ma J."/>
        </authorList>
    </citation>
    <scope>NUCLEOTIDE SEQUENCE [LARGE SCALE GENOMIC DNA]</scope>
    <source>
        <strain evidence="10">CCUG 73951</strain>
    </source>
</reference>
<evidence type="ECO:0000256" key="4">
    <source>
        <dbReference type="ARBA" id="ARBA00022801"/>
    </source>
</evidence>
<comment type="caution">
    <text evidence="9">The sequence shown here is derived from an EMBL/GenBank/DDBJ whole genome shotgun (WGS) entry which is preliminary data.</text>
</comment>
<organism evidence="9 10">
    <name type="scientific">Halobacillus campisalis</name>
    <dbReference type="NCBI Taxonomy" id="435909"/>
    <lineage>
        <taxon>Bacteria</taxon>
        <taxon>Bacillati</taxon>
        <taxon>Bacillota</taxon>
        <taxon>Bacilli</taxon>
        <taxon>Bacillales</taxon>
        <taxon>Bacillaceae</taxon>
        <taxon>Halobacillus</taxon>
    </lineage>
</organism>
<dbReference type="InterPro" id="IPR051202">
    <property type="entry name" value="Peptidase_C40"/>
</dbReference>
<keyword evidence="5" id="KW-0788">Thiol protease</keyword>
<feature type="domain" description="NlpC/P60" evidence="8">
    <location>
        <begin position="401"/>
        <end position="523"/>
    </location>
</feature>
<accession>A0ABW2K4E3</accession>
<evidence type="ECO:0000259" key="7">
    <source>
        <dbReference type="PROSITE" id="PS51272"/>
    </source>
</evidence>
<comment type="similarity">
    <text evidence="1">Belongs to the peptidase C40 family.</text>
</comment>
<dbReference type="PROSITE" id="PS51272">
    <property type="entry name" value="SLH"/>
    <property type="match status" value="2"/>
</dbReference>
<feature type="chain" id="PRO_5047108113" evidence="6">
    <location>
        <begin position="30"/>
        <end position="537"/>
    </location>
</feature>
<dbReference type="Pfam" id="PF00395">
    <property type="entry name" value="SLH"/>
    <property type="match status" value="3"/>
</dbReference>
<dbReference type="PANTHER" id="PTHR47053">
    <property type="entry name" value="MUREIN DD-ENDOPEPTIDASE MEPH-RELATED"/>
    <property type="match status" value="1"/>
</dbReference>
<evidence type="ECO:0000256" key="3">
    <source>
        <dbReference type="ARBA" id="ARBA00022729"/>
    </source>
</evidence>